<organism evidence="2 3">
    <name type="scientific">Bartonella callosciuri</name>
    <dbReference type="NCBI Taxonomy" id="686223"/>
    <lineage>
        <taxon>Bacteria</taxon>
        <taxon>Pseudomonadati</taxon>
        <taxon>Pseudomonadota</taxon>
        <taxon>Alphaproteobacteria</taxon>
        <taxon>Hyphomicrobiales</taxon>
        <taxon>Bartonellaceae</taxon>
        <taxon>Bartonella</taxon>
    </lineage>
</organism>
<dbReference type="EMBL" id="JACHIM010000003">
    <property type="protein sequence ID" value="MBB5073653.1"/>
    <property type="molecule type" value="Genomic_DNA"/>
</dbReference>
<name>A0A840NUQ2_9HYPH</name>
<evidence type="ECO:0000259" key="1">
    <source>
        <dbReference type="Pfam" id="PF06568"/>
    </source>
</evidence>
<evidence type="ECO:0000313" key="2">
    <source>
        <dbReference type="EMBL" id="MBB5073653.1"/>
    </source>
</evidence>
<protein>
    <submittedName>
        <fullName evidence="2">Uncharacterized protein YjiS (DUF1127 family)</fullName>
    </submittedName>
</protein>
<keyword evidence="3" id="KW-1185">Reference proteome</keyword>
<dbReference type="Proteomes" id="UP000561417">
    <property type="component" value="Unassembled WGS sequence"/>
</dbReference>
<proteinExistence type="predicted"/>
<sequence length="50" mass="5922">MSILRFYNNWHRYRRAVNALSHLSTYGLNDLGIYHGNINSIAWSYSHKPL</sequence>
<evidence type="ECO:0000313" key="3">
    <source>
        <dbReference type="Proteomes" id="UP000561417"/>
    </source>
</evidence>
<dbReference type="AlphaFoldDB" id="A0A840NUQ2"/>
<dbReference type="RefSeq" id="WP_183228721.1">
    <property type="nucleotide sequence ID" value="NZ_JACHIM010000003.1"/>
</dbReference>
<dbReference type="Pfam" id="PF06568">
    <property type="entry name" value="YjiS-like"/>
    <property type="match status" value="1"/>
</dbReference>
<gene>
    <name evidence="2" type="ORF">HNQ69_000779</name>
</gene>
<accession>A0A840NUQ2</accession>
<comment type="caution">
    <text evidence="2">The sequence shown here is derived from an EMBL/GenBank/DDBJ whole genome shotgun (WGS) entry which is preliminary data.</text>
</comment>
<feature type="domain" description="YjiS-like" evidence="1">
    <location>
        <begin position="7"/>
        <end position="33"/>
    </location>
</feature>
<dbReference type="InterPro" id="IPR009506">
    <property type="entry name" value="YjiS-like"/>
</dbReference>
<reference evidence="2 3" key="1">
    <citation type="submission" date="2020-08" db="EMBL/GenBank/DDBJ databases">
        <title>Genomic Encyclopedia of Type Strains, Phase IV (KMG-IV): sequencing the most valuable type-strain genomes for metagenomic binning, comparative biology and taxonomic classification.</title>
        <authorList>
            <person name="Goeker M."/>
        </authorList>
    </citation>
    <scope>NUCLEOTIDE SEQUENCE [LARGE SCALE GENOMIC DNA]</scope>
    <source>
        <strain evidence="2 3">DSM 28538</strain>
    </source>
</reference>